<keyword evidence="4" id="KW-1185">Reference proteome</keyword>
<accession>A0A9X2X888</accession>
<name>A0A9X2X888_9HYPH</name>
<reference evidence="3" key="1">
    <citation type="submission" date="2022-08" db="EMBL/GenBank/DDBJ databases">
        <title>Chelativorans sichuanense sp. nov., a paraffin oil-degrading bacterium isolated from a mixture of oil-based drill cuttings and paddy soil.</title>
        <authorList>
            <person name="Yu J."/>
            <person name="Liu H."/>
            <person name="Chen Q."/>
        </authorList>
    </citation>
    <scope>NUCLEOTIDE SEQUENCE</scope>
    <source>
        <strain evidence="3">SCAU 2101</strain>
    </source>
</reference>
<organism evidence="3 4">
    <name type="scientific">Chelativorans petroleitrophicus</name>
    <dbReference type="NCBI Taxonomy" id="2975484"/>
    <lineage>
        <taxon>Bacteria</taxon>
        <taxon>Pseudomonadati</taxon>
        <taxon>Pseudomonadota</taxon>
        <taxon>Alphaproteobacteria</taxon>
        <taxon>Hyphomicrobiales</taxon>
        <taxon>Phyllobacteriaceae</taxon>
        <taxon>Chelativorans</taxon>
    </lineage>
</organism>
<evidence type="ECO:0000256" key="2">
    <source>
        <dbReference type="SAM" id="SignalP"/>
    </source>
</evidence>
<dbReference type="AlphaFoldDB" id="A0A9X2X888"/>
<sequence length="146" mass="16433">MLKARAAILGLALLPLAVGALAQEEERYRLERTEDGYVRMDTRTGAMTLCQEREGELVCRPASESDDPAPAETDALRERIAALEERVEALEKQVESSVPLQEEFEQSLTLMERFFRRFIDIVRGLEEEEQPQEPAPEGGSTPAERT</sequence>
<feature type="chain" id="PRO_5040987092" evidence="2">
    <location>
        <begin position="23"/>
        <end position="146"/>
    </location>
</feature>
<keyword evidence="2" id="KW-0732">Signal</keyword>
<protein>
    <submittedName>
        <fullName evidence="3">Uncharacterized protein</fullName>
    </submittedName>
</protein>
<proteinExistence type="predicted"/>
<gene>
    <name evidence="3" type="ORF">NYR54_06560</name>
</gene>
<evidence type="ECO:0000256" key="1">
    <source>
        <dbReference type="SAM" id="MobiDB-lite"/>
    </source>
</evidence>
<dbReference type="Proteomes" id="UP001149009">
    <property type="component" value="Unassembled WGS sequence"/>
</dbReference>
<evidence type="ECO:0000313" key="4">
    <source>
        <dbReference type="Proteomes" id="UP001149009"/>
    </source>
</evidence>
<dbReference type="RefSeq" id="WP_261514810.1">
    <property type="nucleotide sequence ID" value="NZ_JAODNV010000007.1"/>
</dbReference>
<dbReference type="EMBL" id="JAODNV010000007">
    <property type="protein sequence ID" value="MCT8989956.1"/>
    <property type="molecule type" value="Genomic_DNA"/>
</dbReference>
<feature type="region of interest" description="Disordered" evidence="1">
    <location>
        <begin position="125"/>
        <end position="146"/>
    </location>
</feature>
<feature type="signal peptide" evidence="2">
    <location>
        <begin position="1"/>
        <end position="22"/>
    </location>
</feature>
<evidence type="ECO:0000313" key="3">
    <source>
        <dbReference type="EMBL" id="MCT8989956.1"/>
    </source>
</evidence>
<comment type="caution">
    <text evidence="3">The sequence shown here is derived from an EMBL/GenBank/DDBJ whole genome shotgun (WGS) entry which is preliminary data.</text>
</comment>